<evidence type="ECO:0000313" key="8">
    <source>
        <dbReference type="Ensembl" id="ENSMALP00000003476.1"/>
    </source>
</evidence>
<name>A0A3Q3ISA4_MONAL</name>
<evidence type="ECO:0000256" key="4">
    <source>
        <dbReference type="ARBA" id="ARBA00022833"/>
    </source>
</evidence>
<feature type="compositionally biased region" description="Basic residues" evidence="6">
    <location>
        <begin position="78"/>
        <end position="92"/>
    </location>
</feature>
<dbReference type="Ensembl" id="ENSMALT00000003568.1">
    <property type="protein sequence ID" value="ENSMALP00000003476.1"/>
    <property type="gene ID" value="ENSMALG00000002543.1"/>
</dbReference>
<accession>A0A3Q3ISA4</accession>
<sequence length="172" mass="19553">MTIGENGNVDRPVNRELRLTAQLLLHHDRLVHRPHYCGGCTDPPVNLLFHPSLTHEQDPKILELLHLRQELSTNLKGTTRRQRSRPGSKKKTLPLPQTPEEMYRLTCRFCDLVFQGPLSVQEDWIKHLQRHIMNTSVPYTGLGMVEVTSLPTDPPTLKTDEDSSLTATYAAS</sequence>
<dbReference type="PANTHER" id="PTHR24396">
    <property type="entry name" value="ZINC FINGER PROTEIN"/>
    <property type="match status" value="1"/>
</dbReference>
<dbReference type="Pfam" id="PF23015">
    <property type="entry name" value="zf-WIZ"/>
    <property type="match status" value="1"/>
</dbReference>
<evidence type="ECO:0000256" key="1">
    <source>
        <dbReference type="ARBA" id="ARBA00004123"/>
    </source>
</evidence>
<evidence type="ECO:0000259" key="7">
    <source>
        <dbReference type="Pfam" id="PF23015"/>
    </source>
</evidence>
<reference evidence="8" key="2">
    <citation type="submission" date="2025-09" db="UniProtKB">
        <authorList>
            <consortium name="Ensembl"/>
        </authorList>
    </citation>
    <scope>IDENTIFICATION</scope>
</reference>
<keyword evidence="5" id="KW-0539">Nucleus</keyword>
<keyword evidence="9" id="KW-1185">Reference proteome</keyword>
<dbReference type="GO" id="GO:0008270">
    <property type="term" value="F:zinc ion binding"/>
    <property type="evidence" value="ECO:0007669"/>
    <property type="project" value="UniProtKB-KW"/>
</dbReference>
<feature type="region of interest" description="Disordered" evidence="6">
    <location>
        <begin position="151"/>
        <end position="172"/>
    </location>
</feature>
<feature type="domain" description="Wiz C-terminal zinc finger" evidence="7">
    <location>
        <begin position="101"/>
        <end position="134"/>
    </location>
</feature>
<keyword evidence="3" id="KW-0863">Zinc-finger</keyword>
<dbReference type="Proteomes" id="UP000261600">
    <property type="component" value="Unplaced"/>
</dbReference>
<dbReference type="GO" id="GO:0000978">
    <property type="term" value="F:RNA polymerase II cis-regulatory region sequence-specific DNA binding"/>
    <property type="evidence" value="ECO:0007669"/>
    <property type="project" value="TreeGrafter"/>
</dbReference>
<protein>
    <recommendedName>
        <fullName evidence="7">Wiz C-terminal zinc finger domain-containing protein</fullName>
    </recommendedName>
</protein>
<evidence type="ECO:0000256" key="5">
    <source>
        <dbReference type="ARBA" id="ARBA00023242"/>
    </source>
</evidence>
<feature type="region of interest" description="Disordered" evidence="6">
    <location>
        <begin position="73"/>
        <end position="97"/>
    </location>
</feature>
<evidence type="ECO:0000313" key="9">
    <source>
        <dbReference type="Proteomes" id="UP000261600"/>
    </source>
</evidence>
<reference evidence="8" key="1">
    <citation type="submission" date="2025-08" db="UniProtKB">
        <authorList>
            <consortium name="Ensembl"/>
        </authorList>
    </citation>
    <scope>IDENTIFICATION</scope>
</reference>
<dbReference type="PANTHER" id="PTHR24396:SF25">
    <property type="entry name" value="ZINC FINGER PROTEIN 644"/>
    <property type="match status" value="1"/>
</dbReference>
<evidence type="ECO:0000256" key="2">
    <source>
        <dbReference type="ARBA" id="ARBA00022723"/>
    </source>
</evidence>
<organism evidence="8 9">
    <name type="scientific">Monopterus albus</name>
    <name type="common">Swamp eel</name>
    <dbReference type="NCBI Taxonomy" id="43700"/>
    <lineage>
        <taxon>Eukaryota</taxon>
        <taxon>Metazoa</taxon>
        <taxon>Chordata</taxon>
        <taxon>Craniata</taxon>
        <taxon>Vertebrata</taxon>
        <taxon>Euteleostomi</taxon>
        <taxon>Actinopterygii</taxon>
        <taxon>Neopterygii</taxon>
        <taxon>Teleostei</taxon>
        <taxon>Neoteleostei</taxon>
        <taxon>Acanthomorphata</taxon>
        <taxon>Anabantaria</taxon>
        <taxon>Synbranchiformes</taxon>
        <taxon>Synbranchidae</taxon>
        <taxon>Monopterus</taxon>
    </lineage>
</organism>
<dbReference type="GO" id="GO:0005634">
    <property type="term" value="C:nucleus"/>
    <property type="evidence" value="ECO:0007669"/>
    <property type="project" value="UniProtKB-SubCell"/>
</dbReference>
<evidence type="ECO:0000256" key="3">
    <source>
        <dbReference type="ARBA" id="ARBA00022771"/>
    </source>
</evidence>
<dbReference type="AlphaFoldDB" id="A0A3Q3ISA4"/>
<dbReference type="GO" id="GO:0000981">
    <property type="term" value="F:DNA-binding transcription factor activity, RNA polymerase II-specific"/>
    <property type="evidence" value="ECO:0007669"/>
    <property type="project" value="TreeGrafter"/>
</dbReference>
<evidence type="ECO:0000256" key="6">
    <source>
        <dbReference type="SAM" id="MobiDB-lite"/>
    </source>
</evidence>
<comment type="subcellular location">
    <subcellularLocation>
        <location evidence="1">Nucleus</location>
    </subcellularLocation>
</comment>
<dbReference type="InterPro" id="IPR055125">
    <property type="entry name" value="Wiz_C_Znf"/>
</dbReference>
<keyword evidence="4" id="KW-0862">Zinc</keyword>
<keyword evidence="2" id="KW-0479">Metal-binding</keyword>
<dbReference type="InterPro" id="IPR051643">
    <property type="entry name" value="Transcr_Reg_ZincFinger"/>
</dbReference>
<dbReference type="STRING" id="43700.ENSMALP00000003476"/>
<proteinExistence type="predicted"/>